<reference evidence="20" key="2">
    <citation type="submission" date="2023-06" db="EMBL/GenBank/DDBJ databases">
        <authorList>
            <person name="Ma L."/>
            <person name="Liu K.-W."/>
            <person name="Li Z."/>
            <person name="Hsiao Y.-Y."/>
            <person name="Qi Y."/>
            <person name="Fu T."/>
            <person name="Tang G."/>
            <person name="Zhang D."/>
            <person name="Sun W.-H."/>
            <person name="Liu D.-K."/>
            <person name="Li Y."/>
            <person name="Chen G.-Z."/>
            <person name="Liu X.-D."/>
            <person name="Liao X.-Y."/>
            <person name="Jiang Y.-T."/>
            <person name="Yu X."/>
            <person name="Hao Y."/>
            <person name="Huang J."/>
            <person name="Zhao X.-W."/>
            <person name="Ke S."/>
            <person name="Chen Y.-Y."/>
            <person name="Wu W.-L."/>
            <person name="Hsu J.-L."/>
            <person name="Lin Y.-F."/>
            <person name="Huang M.-D."/>
            <person name="Li C.-Y."/>
            <person name="Huang L."/>
            <person name="Wang Z.-W."/>
            <person name="Zhao X."/>
            <person name="Zhong W.-Y."/>
            <person name="Peng D.-H."/>
            <person name="Ahmad S."/>
            <person name="Lan S."/>
            <person name="Zhang J.-S."/>
            <person name="Tsai W.-C."/>
            <person name="Van De Peer Y."/>
            <person name="Liu Z.-J."/>
        </authorList>
    </citation>
    <scope>NUCLEOTIDE SEQUENCE</scope>
    <source>
        <strain evidence="20">CP</strain>
        <tissue evidence="20">Leaves</tissue>
    </source>
</reference>
<evidence type="ECO:0000256" key="17">
    <source>
        <dbReference type="PROSITE-ProRule" id="PRU10141"/>
    </source>
</evidence>
<evidence type="ECO:0000256" key="6">
    <source>
        <dbReference type="ARBA" id="ARBA00022692"/>
    </source>
</evidence>
<feature type="domain" description="Protein kinase" evidence="19">
    <location>
        <begin position="529"/>
        <end position="810"/>
    </location>
</feature>
<keyword evidence="13" id="KW-0325">Glycoprotein</keyword>
<keyword evidence="12 18" id="KW-0472">Membrane</keyword>
<evidence type="ECO:0000256" key="13">
    <source>
        <dbReference type="ARBA" id="ARBA00023180"/>
    </source>
</evidence>
<keyword evidence="10 17" id="KW-0067">ATP-binding</keyword>
<dbReference type="PROSITE" id="PS00107">
    <property type="entry name" value="PROTEIN_KINASE_ATP"/>
    <property type="match status" value="1"/>
</dbReference>
<keyword evidence="8 17" id="KW-0547">Nucleotide-binding</keyword>
<evidence type="ECO:0000256" key="11">
    <source>
        <dbReference type="ARBA" id="ARBA00022989"/>
    </source>
</evidence>
<dbReference type="InterPro" id="IPR045272">
    <property type="entry name" value="ANXUR1/2-like"/>
</dbReference>
<evidence type="ECO:0000256" key="10">
    <source>
        <dbReference type="ARBA" id="ARBA00022840"/>
    </source>
</evidence>
<dbReference type="FunFam" id="2.60.120.430:FF:000007">
    <property type="entry name" value="FERONIA receptor-like kinase"/>
    <property type="match status" value="1"/>
</dbReference>
<gene>
    <name evidence="20" type="primary">FER</name>
    <name evidence="20" type="ORF">QJS10_CPB21g01782</name>
</gene>
<evidence type="ECO:0000256" key="5">
    <source>
        <dbReference type="ARBA" id="ARBA00022679"/>
    </source>
</evidence>
<evidence type="ECO:0000256" key="14">
    <source>
        <dbReference type="ARBA" id="ARBA00023279"/>
    </source>
</evidence>
<evidence type="ECO:0000256" key="3">
    <source>
        <dbReference type="ARBA" id="ARBA00022475"/>
    </source>
</evidence>
<keyword evidence="6 18" id="KW-0812">Transmembrane</keyword>
<evidence type="ECO:0000256" key="2">
    <source>
        <dbReference type="ARBA" id="ARBA00012513"/>
    </source>
</evidence>
<dbReference type="InterPro" id="IPR024788">
    <property type="entry name" value="Malectin-like_Carb-bd_dom"/>
</dbReference>
<evidence type="ECO:0000313" key="21">
    <source>
        <dbReference type="Proteomes" id="UP001180020"/>
    </source>
</evidence>
<dbReference type="EMBL" id="JAUJYO010000021">
    <property type="protein sequence ID" value="KAK1284595.1"/>
    <property type="molecule type" value="Genomic_DNA"/>
</dbReference>
<keyword evidence="21" id="KW-1185">Reference proteome</keyword>
<dbReference type="InterPro" id="IPR001245">
    <property type="entry name" value="Ser-Thr/Tyr_kinase_cat_dom"/>
</dbReference>
<dbReference type="GO" id="GO:0005886">
    <property type="term" value="C:plasma membrane"/>
    <property type="evidence" value="ECO:0007669"/>
    <property type="project" value="UniProtKB-SubCell"/>
</dbReference>
<dbReference type="CDD" id="cd14066">
    <property type="entry name" value="STKc_IRAK"/>
    <property type="match status" value="1"/>
</dbReference>
<dbReference type="InterPro" id="IPR017441">
    <property type="entry name" value="Protein_kinase_ATP_BS"/>
</dbReference>
<evidence type="ECO:0000259" key="19">
    <source>
        <dbReference type="PROSITE" id="PS50011"/>
    </source>
</evidence>
<evidence type="ECO:0000256" key="18">
    <source>
        <dbReference type="SAM" id="Phobius"/>
    </source>
</evidence>
<keyword evidence="20" id="KW-0675">Receptor</keyword>
<dbReference type="FunFam" id="3.30.200.20:FF:000039">
    <property type="entry name" value="receptor-like protein kinase FERONIA"/>
    <property type="match status" value="1"/>
</dbReference>
<dbReference type="Gene3D" id="2.60.120.430">
    <property type="entry name" value="Galactose-binding lectin"/>
    <property type="match status" value="2"/>
</dbReference>
<keyword evidence="3" id="KW-1003">Cell membrane</keyword>
<keyword evidence="11 18" id="KW-1133">Transmembrane helix</keyword>
<dbReference type="InterPro" id="IPR011009">
    <property type="entry name" value="Kinase-like_dom_sf"/>
</dbReference>
<comment type="subcellular location">
    <subcellularLocation>
        <location evidence="1">Cell membrane</location>
        <topology evidence="1">Single-pass type I membrane protein</topology>
    </subcellularLocation>
</comment>
<feature type="binding site" evidence="17">
    <location>
        <position position="558"/>
    </location>
    <ligand>
        <name>ATP</name>
        <dbReference type="ChEBI" id="CHEBI:30616"/>
    </ligand>
</feature>
<feature type="transmembrane region" description="Helical" evidence="18">
    <location>
        <begin position="471"/>
        <end position="493"/>
    </location>
</feature>
<organism evidence="20 21">
    <name type="scientific">Acorus calamus</name>
    <name type="common">Sweet flag</name>
    <dbReference type="NCBI Taxonomy" id="4465"/>
    <lineage>
        <taxon>Eukaryota</taxon>
        <taxon>Viridiplantae</taxon>
        <taxon>Streptophyta</taxon>
        <taxon>Embryophyta</taxon>
        <taxon>Tracheophyta</taxon>
        <taxon>Spermatophyta</taxon>
        <taxon>Magnoliopsida</taxon>
        <taxon>Liliopsida</taxon>
        <taxon>Acoraceae</taxon>
        <taxon>Acorus</taxon>
    </lineage>
</organism>
<keyword evidence="7" id="KW-0732">Signal</keyword>
<reference evidence="20" key="1">
    <citation type="journal article" date="2023" name="Nat. Commun.">
        <title>Diploid and tetraploid genomes of Acorus and the evolution of monocots.</title>
        <authorList>
            <person name="Ma L."/>
            <person name="Liu K.W."/>
            <person name="Li Z."/>
            <person name="Hsiao Y.Y."/>
            <person name="Qi Y."/>
            <person name="Fu T."/>
            <person name="Tang G.D."/>
            <person name="Zhang D."/>
            <person name="Sun W.H."/>
            <person name="Liu D.K."/>
            <person name="Li Y."/>
            <person name="Chen G.Z."/>
            <person name="Liu X.D."/>
            <person name="Liao X.Y."/>
            <person name="Jiang Y.T."/>
            <person name="Yu X."/>
            <person name="Hao Y."/>
            <person name="Huang J."/>
            <person name="Zhao X.W."/>
            <person name="Ke S."/>
            <person name="Chen Y.Y."/>
            <person name="Wu W.L."/>
            <person name="Hsu J.L."/>
            <person name="Lin Y.F."/>
            <person name="Huang M.D."/>
            <person name="Li C.Y."/>
            <person name="Huang L."/>
            <person name="Wang Z.W."/>
            <person name="Zhao X."/>
            <person name="Zhong W.Y."/>
            <person name="Peng D.H."/>
            <person name="Ahmad S."/>
            <person name="Lan S."/>
            <person name="Zhang J.S."/>
            <person name="Tsai W.C."/>
            <person name="Van de Peer Y."/>
            <person name="Liu Z.J."/>
        </authorList>
    </citation>
    <scope>NUCLEOTIDE SEQUENCE</scope>
    <source>
        <strain evidence="20">CP</strain>
    </source>
</reference>
<dbReference type="InterPro" id="IPR008271">
    <property type="entry name" value="Ser/Thr_kinase_AS"/>
</dbReference>
<evidence type="ECO:0000256" key="7">
    <source>
        <dbReference type="ARBA" id="ARBA00022729"/>
    </source>
</evidence>
<dbReference type="Gene3D" id="3.30.200.20">
    <property type="entry name" value="Phosphorylase Kinase, domain 1"/>
    <property type="match status" value="1"/>
</dbReference>
<dbReference type="Proteomes" id="UP001180020">
    <property type="component" value="Unassembled WGS sequence"/>
</dbReference>
<evidence type="ECO:0000256" key="12">
    <source>
        <dbReference type="ARBA" id="ARBA00023136"/>
    </source>
</evidence>
<comment type="catalytic activity">
    <reaction evidence="15">
        <text>L-threonyl-[protein] + ATP = O-phospho-L-threonyl-[protein] + ADP + H(+)</text>
        <dbReference type="Rhea" id="RHEA:46608"/>
        <dbReference type="Rhea" id="RHEA-COMP:11060"/>
        <dbReference type="Rhea" id="RHEA-COMP:11605"/>
        <dbReference type="ChEBI" id="CHEBI:15378"/>
        <dbReference type="ChEBI" id="CHEBI:30013"/>
        <dbReference type="ChEBI" id="CHEBI:30616"/>
        <dbReference type="ChEBI" id="CHEBI:61977"/>
        <dbReference type="ChEBI" id="CHEBI:456216"/>
        <dbReference type="EC" id="2.7.11.1"/>
    </reaction>
</comment>
<evidence type="ECO:0000256" key="15">
    <source>
        <dbReference type="ARBA" id="ARBA00047899"/>
    </source>
</evidence>
<dbReference type="SMART" id="SM00220">
    <property type="entry name" value="S_TKc"/>
    <property type="match status" value="1"/>
</dbReference>
<comment type="catalytic activity">
    <reaction evidence="16">
        <text>L-seryl-[protein] + ATP = O-phospho-L-seryl-[protein] + ADP + H(+)</text>
        <dbReference type="Rhea" id="RHEA:17989"/>
        <dbReference type="Rhea" id="RHEA-COMP:9863"/>
        <dbReference type="Rhea" id="RHEA-COMP:11604"/>
        <dbReference type="ChEBI" id="CHEBI:15378"/>
        <dbReference type="ChEBI" id="CHEBI:29999"/>
        <dbReference type="ChEBI" id="CHEBI:30616"/>
        <dbReference type="ChEBI" id="CHEBI:83421"/>
        <dbReference type="ChEBI" id="CHEBI:456216"/>
        <dbReference type="EC" id="2.7.11.1"/>
    </reaction>
</comment>
<dbReference type="AlphaFoldDB" id="A0AAV9C6S4"/>
<dbReference type="InterPro" id="IPR000719">
    <property type="entry name" value="Prot_kinase_dom"/>
</dbReference>
<keyword evidence="9 20" id="KW-0418">Kinase</keyword>
<comment type="caution">
    <text evidence="20">The sequence shown here is derived from an EMBL/GenBank/DDBJ whole genome shotgun (WGS) entry which is preliminary data.</text>
</comment>
<evidence type="ECO:0000313" key="20">
    <source>
        <dbReference type="EMBL" id="KAK1284595.1"/>
    </source>
</evidence>
<accession>A0AAV9C6S4</accession>
<dbReference type="PANTHER" id="PTHR34590:SF5">
    <property type="entry name" value="OS04G0586500 PROTEIN"/>
    <property type="match status" value="1"/>
</dbReference>
<keyword evidence="14" id="KW-0278">Fertilization</keyword>
<dbReference type="FunFam" id="1.10.510.10:FF:000058">
    <property type="entry name" value="Receptor-like protein kinase FERONIA"/>
    <property type="match status" value="1"/>
</dbReference>
<protein>
    <recommendedName>
        <fullName evidence="2">non-specific serine/threonine protein kinase</fullName>
        <ecNumber evidence="2">2.7.11.1</ecNumber>
    </recommendedName>
</protein>
<evidence type="ECO:0000256" key="16">
    <source>
        <dbReference type="ARBA" id="ARBA00048679"/>
    </source>
</evidence>
<name>A0AAV9C6S4_ACOCL</name>
<evidence type="ECO:0000256" key="1">
    <source>
        <dbReference type="ARBA" id="ARBA00004251"/>
    </source>
</evidence>
<dbReference type="PROSITE" id="PS50011">
    <property type="entry name" value="PROTEIN_KINASE_DOM"/>
    <property type="match status" value="1"/>
</dbReference>
<evidence type="ECO:0000256" key="9">
    <source>
        <dbReference type="ARBA" id="ARBA00022777"/>
    </source>
</evidence>
<dbReference type="Pfam" id="PF07714">
    <property type="entry name" value="PK_Tyr_Ser-Thr"/>
    <property type="match status" value="1"/>
</dbReference>
<dbReference type="GO" id="GO:0004714">
    <property type="term" value="F:transmembrane receptor protein tyrosine kinase activity"/>
    <property type="evidence" value="ECO:0007669"/>
    <property type="project" value="InterPro"/>
</dbReference>
<proteinExistence type="predicted"/>
<evidence type="ECO:0000256" key="4">
    <source>
        <dbReference type="ARBA" id="ARBA00022527"/>
    </source>
</evidence>
<dbReference type="Gene3D" id="1.10.510.10">
    <property type="entry name" value="Transferase(Phosphotransferase) domain 1"/>
    <property type="match status" value="1"/>
</dbReference>
<dbReference type="GO" id="GO:0005524">
    <property type="term" value="F:ATP binding"/>
    <property type="evidence" value="ECO:0007669"/>
    <property type="project" value="UniProtKB-UniRule"/>
</dbReference>
<keyword evidence="5" id="KW-0808">Transferase</keyword>
<dbReference type="PROSITE" id="PS00108">
    <property type="entry name" value="PROTEIN_KINASE_ST"/>
    <property type="match status" value="1"/>
</dbReference>
<dbReference type="Pfam" id="PF12819">
    <property type="entry name" value="Malectin_like"/>
    <property type="match status" value="1"/>
</dbReference>
<dbReference type="SUPFAM" id="SSF56112">
    <property type="entry name" value="Protein kinase-like (PK-like)"/>
    <property type="match status" value="1"/>
</dbReference>
<sequence length="845" mass="94193">MKIRSPISVPNQGFSSLFPKMKIHMRNKTFLLLLFLLIVITTSINRTSAQNTTAYVPAEMIFLNCGASEGNQASQDGLIWEGDVGSGYAPGIQKTVSATPSYQASGVPTVPYMTARIFQTPYTYFFPVTPGRKFVRLHFYPSDYTDPDFRASNSYFSASVGSYTLLNNFSALLTAQAINYDYISKEFSVDISSSILNLTFTPSPSNKNAFAFVNGIEIVSMPQIFGDFNNFSNITFIGSMNYMTFPQYIALETTDKTAFETVARLNVGGSTVYAMADSGLYREWDDDSMYIYGARVGVTYTKDPNVTIRYSDTVPEYIAPPIVYSTARSMGPQPSVNLNYNLAWIIPVDTGFYYLVRLHSVRSSTQSHNMRVFDIFINNQTAKKGFDVIAYTNRGGIGVPIYLDFIVFFPNTSTSSQQDLWVALHPNMSSKPVFYDVELNGLEIFKLNDSNGNLAGPNPPMKVKQKHIQHFLAIGIGVPAAALFILLLLLMALRRWRQEEKTIVASLPSLSNQGRLFSISDIKIATTDFSESLLIGVGGFGKVYRGEIDGGSTCVAVKRGNQLSGQGAHEFRTEIDMLSKLRHRHLVSLVGYCNENDEMILIYDYMANGTLRDHLYKTQNPPLSWKQRLEICIGAARGFHYLHTGAKPGIIHRDVKTTNILLDDKWVAKVSDFGLSKAAPELDCTHVSTAVKGSFGYLDPEYYRKQRLTEKSDVYSFGVVLFEVLCGRPALDRSLPDEQVILADWALHCKRNGTIDHIIDPNLKDDISPDSLEKFVEIAEKCLAGLGIERPSMGDVLWNLELALHLHDPVEKGEPISIPNYDGMMNSIVTTEDSVFSELRSLKGR</sequence>
<dbReference type="EC" id="2.7.11.1" evidence="2"/>
<keyword evidence="4" id="KW-0723">Serine/threonine-protein kinase</keyword>
<evidence type="ECO:0000256" key="8">
    <source>
        <dbReference type="ARBA" id="ARBA00022741"/>
    </source>
</evidence>
<dbReference type="FunFam" id="2.60.120.430:FF:000003">
    <property type="entry name" value="FERONIA receptor-like kinase"/>
    <property type="match status" value="1"/>
</dbReference>
<dbReference type="GO" id="GO:0004674">
    <property type="term" value="F:protein serine/threonine kinase activity"/>
    <property type="evidence" value="ECO:0007669"/>
    <property type="project" value="UniProtKB-KW"/>
</dbReference>
<dbReference type="PANTHER" id="PTHR34590">
    <property type="entry name" value="OS03G0124300 PROTEIN-RELATED"/>
    <property type="match status" value="1"/>
</dbReference>